<proteinExistence type="predicted"/>
<name>A0A8J2JUB0_9HEXA</name>
<comment type="caution">
    <text evidence="1">The sequence shown here is derived from an EMBL/GenBank/DDBJ whole genome shotgun (WGS) entry which is preliminary data.</text>
</comment>
<organism evidence="1 2">
    <name type="scientific">Allacma fusca</name>
    <dbReference type="NCBI Taxonomy" id="39272"/>
    <lineage>
        <taxon>Eukaryota</taxon>
        <taxon>Metazoa</taxon>
        <taxon>Ecdysozoa</taxon>
        <taxon>Arthropoda</taxon>
        <taxon>Hexapoda</taxon>
        <taxon>Collembola</taxon>
        <taxon>Symphypleona</taxon>
        <taxon>Sminthuridae</taxon>
        <taxon>Allacma</taxon>
    </lineage>
</organism>
<dbReference type="Proteomes" id="UP000708208">
    <property type="component" value="Unassembled WGS sequence"/>
</dbReference>
<evidence type="ECO:0000313" key="2">
    <source>
        <dbReference type="Proteomes" id="UP000708208"/>
    </source>
</evidence>
<reference evidence="1" key="1">
    <citation type="submission" date="2021-06" db="EMBL/GenBank/DDBJ databases">
        <authorList>
            <person name="Hodson N. C."/>
            <person name="Mongue J. A."/>
            <person name="Jaron S. K."/>
        </authorList>
    </citation>
    <scope>NUCLEOTIDE SEQUENCE</scope>
</reference>
<gene>
    <name evidence="1" type="ORF">AFUS01_LOCUS13593</name>
</gene>
<evidence type="ECO:0000313" key="1">
    <source>
        <dbReference type="EMBL" id="CAG7724581.1"/>
    </source>
</evidence>
<keyword evidence="2" id="KW-1185">Reference proteome</keyword>
<feature type="non-terminal residue" evidence="1">
    <location>
        <position position="1"/>
    </location>
</feature>
<protein>
    <submittedName>
        <fullName evidence="1">Uncharacterized protein</fullName>
    </submittedName>
</protein>
<accession>A0A8J2JUB0</accession>
<dbReference type="EMBL" id="CAJVCH010111346">
    <property type="protein sequence ID" value="CAG7724581.1"/>
    <property type="molecule type" value="Genomic_DNA"/>
</dbReference>
<dbReference type="AlphaFoldDB" id="A0A8J2JUB0"/>
<sequence>RSGILQESRNLIGRICSESVRTNGCFSHLC</sequence>